<protein>
    <submittedName>
        <fullName evidence="2">Uncharacterized protein</fullName>
    </submittedName>
</protein>
<dbReference type="RefSeq" id="WP_184088843.1">
    <property type="nucleotide sequence ID" value="NZ_JACIJF010000009.1"/>
</dbReference>
<proteinExistence type="predicted"/>
<dbReference type="EMBL" id="JACIJF010000009">
    <property type="protein sequence ID" value="MBB5711652.1"/>
    <property type="molecule type" value="Genomic_DNA"/>
</dbReference>
<keyword evidence="1" id="KW-1133">Transmembrane helix</keyword>
<name>A0A840YR29_9SPHN</name>
<accession>A0A840YR29</accession>
<sequence>MHPYLAFAGVLLLDMVILLVVLGALSALGDSIEDALWPGGFDMIRGL</sequence>
<dbReference type="Proteomes" id="UP000527143">
    <property type="component" value="Unassembled WGS sequence"/>
</dbReference>
<dbReference type="AlphaFoldDB" id="A0A840YR29"/>
<reference evidence="2 3" key="1">
    <citation type="submission" date="2020-08" db="EMBL/GenBank/DDBJ databases">
        <title>Genomic Encyclopedia of Type Strains, Phase IV (KMG-IV): sequencing the most valuable type-strain genomes for metagenomic binning, comparative biology and taxonomic classification.</title>
        <authorList>
            <person name="Goeker M."/>
        </authorList>
    </citation>
    <scope>NUCLEOTIDE SEQUENCE [LARGE SCALE GENOMIC DNA]</scope>
    <source>
        <strain evidence="2 3">DSM 26736</strain>
    </source>
</reference>
<keyword evidence="1" id="KW-0812">Transmembrane</keyword>
<gene>
    <name evidence="2" type="ORF">FHT02_002903</name>
</gene>
<organism evidence="2 3">
    <name type="scientific">Sphingomonas xinjiangensis</name>
    <dbReference type="NCBI Taxonomy" id="643568"/>
    <lineage>
        <taxon>Bacteria</taxon>
        <taxon>Pseudomonadati</taxon>
        <taxon>Pseudomonadota</taxon>
        <taxon>Alphaproteobacteria</taxon>
        <taxon>Sphingomonadales</taxon>
        <taxon>Sphingomonadaceae</taxon>
        <taxon>Sphingomonas</taxon>
    </lineage>
</organism>
<evidence type="ECO:0000313" key="3">
    <source>
        <dbReference type="Proteomes" id="UP000527143"/>
    </source>
</evidence>
<evidence type="ECO:0000256" key="1">
    <source>
        <dbReference type="SAM" id="Phobius"/>
    </source>
</evidence>
<keyword evidence="1" id="KW-0472">Membrane</keyword>
<keyword evidence="3" id="KW-1185">Reference proteome</keyword>
<evidence type="ECO:0000313" key="2">
    <source>
        <dbReference type="EMBL" id="MBB5711652.1"/>
    </source>
</evidence>
<comment type="caution">
    <text evidence="2">The sequence shown here is derived from an EMBL/GenBank/DDBJ whole genome shotgun (WGS) entry which is preliminary data.</text>
</comment>
<feature type="transmembrane region" description="Helical" evidence="1">
    <location>
        <begin position="6"/>
        <end position="28"/>
    </location>
</feature>